<proteinExistence type="predicted"/>
<dbReference type="EMBL" id="CADCXU010023159">
    <property type="protein sequence ID" value="CAB0010709.1"/>
    <property type="molecule type" value="Genomic_DNA"/>
</dbReference>
<name>A0A6H5H3Y7_9HEMI</name>
<gene>
    <name evidence="2" type="ORF">NTEN_LOCUS15729</name>
</gene>
<reference evidence="2 3" key="1">
    <citation type="submission" date="2020-02" db="EMBL/GenBank/DDBJ databases">
        <authorList>
            <person name="Ferguson B K."/>
        </authorList>
    </citation>
    <scope>NUCLEOTIDE SEQUENCE [LARGE SCALE GENOMIC DNA]</scope>
</reference>
<evidence type="ECO:0000256" key="1">
    <source>
        <dbReference type="SAM" id="MobiDB-lite"/>
    </source>
</evidence>
<keyword evidence="3" id="KW-1185">Reference proteome</keyword>
<sequence length="110" mass="12478">MYLNSQASKWTHPWSAPTPTRQPKNYGRLTSFSLLAAKRFFSNFSNSTGSFSAGSVLLSGKYEYAAHRSSCIRLRCSSSPHLTKTSWAEISIQVLFLFYVNLKLDELRSF</sequence>
<organism evidence="2 3">
    <name type="scientific">Nesidiocoris tenuis</name>
    <dbReference type="NCBI Taxonomy" id="355587"/>
    <lineage>
        <taxon>Eukaryota</taxon>
        <taxon>Metazoa</taxon>
        <taxon>Ecdysozoa</taxon>
        <taxon>Arthropoda</taxon>
        <taxon>Hexapoda</taxon>
        <taxon>Insecta</taxon>
        <taxon>Pterygota</taxon>
        <taxon>Neoptera</taxon>
        <taxon>Paraneoptera</taxon>
        <taxon>Hemiptera</taxon>
        <taxon>Heteroptera</taxon>
        <taxon>Panheteroptera</taxon>
        <taxon>Cimicomorpha</taxon>
        <taxon>Miridae</taxon>
        <taxon>Dicyphina</taxon>
        <taxon>Nesidiocoris</taxon>
    </lineage>
</organism>
<evidence type="ECO:0000313" key="2">
    <source>
        <dbReference type="EMBL" id="CAB0010709.1"/>
    </source>
</evidence>
<evidence type="ECO:0000313" key="3">
    <source>
        <dbReference type="Proteomes" id="UP000479000"/>
    </source>
</evidence>
<feature type="region of interest" description="Disordered" evidence="1">
    <location>
        <begin position="1"/>
        <end position="22"/>
    </location>
</feature>
<dbReference type="Proteomes" id="UP000479000">
    <property type="component" value="Unassembled WGS sequence"/>
</dbReference>
<accession>A0A6H5H3Y7</accession>
<dbReference type="AlphaFoldDB" id="A0A6H5H3Y7"/>
<protein>
    <submittedName>
        <fullName evidence="2">Uncharacterized protein</fullName>
    </submittedName>
</protein>